<dbReference type="Proteomes" id="UP001212263">
    <property type="component" value="Unassembled WGS sequence"/>
</dbReference>
<dbReference type="EMBL" id="JAQMRD010000028">
    <property type="protein sequence ID" value="MDB9224602.1"/>
    <property type="molecule type" value="Genomic_DNA"/>
</dbReference>
<dbReference type="Pfam" id="PF00534">
    <property type="entry name" value="Glycos_transf_1"/>
    <property type="match status" value="1"/>
</dbReference>
<dbReference type="RefSeq" id="WP_195329211.1">
    <property type="nucleotide sequence ID" value="NZ_JADMSC010000058.1"/>
</dbReference>
<keyword evidence="2" id="KW-0808">Transferase</keyword>
<dbReference type="Gene3D" id="3.40.50.2000">
    <property type="entry name" value="Glycogen Phosphorylase B"/>
    <property type="match status" value="1"/>
</dbReference>
<gene>
    <name evidence="2" type="ORF">PN645_16595</name>
</gene>
<proteinExistence type="predicted"/>
<dbReference type="InterPro" id="IPR001296">
    <property type="entry name" value="Glyco_trans_1"/>
</dbReference>
<dbReference type="PANTHER" id="PTHR12526">
    <property type="entry name" value="GLYCOSYLTRANSFERASE"/>
    <property type="match status" value="1"/>
</dbReference>
<dbReference type="EC" id="2.4.-.-" evidence="2"/>
<sequence>MTKEAQRIKHLKKRIGNFLFFSKFARKALAIQYLTENEYVASGDKWNGQHIIIANGINTPGEIHRVFGSTLHGLFIGRIAVYHKGLDLLVDACSKMQDELRQAGCTIRLYGPDWDGDESKLRKRVQERGVADIILPGNGPVYEDEKRNLLLRYDFFVLTSRLEGHPMALIEALSYGLPALVTEGTNMATEVEKYNTGWGSASTVDGIVASLRRLIKERDQLSLKSKNAILLSKQYDWNVLAGKASEKYRALLK</sequence>
<organism evidence="2 3">
    <name type="scientific">Odoribacter splanchnicus</name>
    <dbReference type="NCBI Taxonomy" id="28118"/>
    <lineage>
        <taxon>Bacteria</taxon>
        <taxon>Pseudomonadati</taxon>
        <taxon>Bacteroidota</taxon>
        <taxon>Bacteroidia</taxon>
        <taxon>Bacteroidales</taxon>
        <taxon>Odoribacteraceae</taxon>
        <taxon>Odoribacter</taxon>
    </lineage>
</organism>
<dbReference type="AlphaFoldDB" id="A0AAW6FNV3"/>
<protein>
    <submittedName>
        <fullName evidence="2">Glycosyltransferase</fullName>
        <ecNumber evidence="2">2.4.-.-</ecNumber>
    </submittedName>
</protein>
<evidence type="ECO:0000313" key="3">
    <source>
        <dbReference type="Proteomes" id="UP001212263"/>
    </source>
</evidence>
<evidence type="ECO:0000259" key="1">
    <source>
        <dbReference type="Pfam" id="PF00534"/>
    </source>
</evidence>
<dbReference type="GO" id="GO:0016757">
    <property type="term" value="F:glycosyltransferase activity"/>
    <property type="evidence" value="ECO:0007669"/>
    <property type="project" value="UniProtKB-KW"/>
</dbReference>
<accession>A0AAW6FNV3</accession>
<comment type="caution">
    <text evidence="2">The sequence shown here is derived from an EMBL/GenBank/DDBJ whole genome shotgun (WGS) entry which is preliminary data.</text>
</comment>
<reference evidence="2" key="1">
    <citation type="submission" date="2023-01" db="EMBL/GenBank/DDBJ databases">
        <title>Human gut microbiome strain richness.</title>
        <authorList>
            <person name="Chen-Liaw A."/>
        </authorList>
    </citation>
    <scope>NUCLEOTIDE SEQUENCE</scope>
    <source>
        <strain evidence="2">RTP21484st1_B7_RTP21484_190118</strain>
    </source>
</reference>
<keyword evidence="2" id="KW-0328">Glycosyltransferase</keyword>
<dbReference type="SUPFAM" id="SSF53756">
    <property type="entry name" value="UDP-Glycosyltransferase/glycogen phosphorylase"/>
    <property type="match status" value="1"/>
</dbReference>
<name>A0AAW6FNV3_9BACT</name>
<evidence type="ECO:0000313" key="2">
    <source>
        <dbReference type="EMBL" id="MDB9224602.1"/>
    </source>
</evidence>
<dbReference type="PANTHER" id="PTHR12526:SF630">
    <property type="entry name" value="GLYCOSYLTRANSFERASE"/>
    <property type="match status" value="1"/>
</dbReference>
<feature type="domain" description="Glycosyl transferase family 1" evidence="1">
    <location>
        <begin position="74"/>
        <end position="221"/>
    </location>
</feature>